<organism evidence="3 4">
    <name type="scientific">Filobasidium floriforme</name>
    <dbReference type="NCBI Taxonomy" id="5210"/>
    <lineage>
        <taxon>Eukaryota</taxon>
        <taxon>Fungi</taxon>
        <taxon>Dikarya</taxon>
        <taxon>Basidiomycota</taxon>
        <taxon>Agaricomycotina</taxon>
        <taxon>Tremellomycetes</taxon>
        <taxon>Filobasidiales</taxon>
        <taxon>Filobasidiaceae</taxon>
        <taxon>Filobasidium</taxon>
    </lineage>
</organism>
<protein>
    <recommendedName>
        <fullName evidence="2">SCA7 domain-containing protein</fullName>
    </recommendedName>
</protein>
<dbReference type="Proteomes" id="UP000812966">
    <property type="component" value="Unassembled WGS sequence"/>
</dbReference>
<dbReference type="InterPro" id="IPR052237">
    <property type="entry name" value="Ataxin-7-like_regulator"/>
</dbReference>
<evidence type="ECO:0000256" key="1">
    <source>
        <dbReference type="SAM" id="MobiDB-lite"/>
    </source>
</evidence>
<gene>
    <name evidence="3" type="ORF">FFLO_04060</name>
</gene>
<keyword evidence="4" id="KW-1185">Reference proteome</keyword>
<feature type="region of interest" description="Disordered" evidence="1">
    <location>
        <begin position="119"/>
        <end position="158"/>
    </location>
</feature>
<dbReference type="EMBL" id="JABELV010000081">
    <property type="protein sequence ID" value="KAG7531834.1"/>
    <property type="molecule type" value="Genomic_DNA"/>
</dbReference>
<proteinExistence type="predicted"/>
<dbReference type="PANTHER" id="PTHR15117">
    <property type="entry name" value="ATAXIN 7 RELATED"/>
    <property type="match status" value="1"/>
</dbReference>
<feature type="domain" description="SCA7" evidence="2">
    <location>
        <begin position="228"/>
        <end position="294"/>
    </location>
</feature>
<evidence type="ECO:0000313" key="3">
    <source>
        <dbReference type="EMBL" id="KAG7531834.1"/>
    </source>
</evidence>
<feature type="region of interest" description="Disordered" evidence="1">
    <location>
        <begin position="211"/>
        <end position="241"/>
    </location>
</feature>
<reference evidence="3" key="1">
    <citation type="submission" date="2020-04" db="EMBL/GenBank/DDBJ databases">
        <title>Analysis of mating type loci in Filobasidium floriforme.</title>
        <authorList>
            <person name="Nowrousian M."/>
        </authorList>
    </citation>
    <scope>NUCLEOTIDE SEQUENCE</scope>
    <source>
        <strain evidence="3">CBS 6242</strain>
    </source>
</reference>
<name>A0A8K0JPV7_9TREE</name>
<feature type="region of interest" description="Disordered" evidence="1">
    <location>
        <begin position="392"/>
        <end position="459"/>
    </location>
</feature>
<evidence type="ECO:0000259" key="2">
    <source>
        <dbReference type="PROSITE" id="PS51505"/>
    </source>
</evidence>
<comment type="caution">
    <text evidence="3">The sequence shown here is derived from an EMBL/GenBank/DDBJ whole genome shotgun (WGS) entry which is preliminary data.</text>
</comment>
<dbReference type="Pfam" id="PF08313">
    <property type="entry name" value="SCA7"/>
    <property type="match status" value="1"/>
</dbReference>
<feature type="compositionally biased region" description="Basic residues" evidence="1">
    <location>
        <begin position="330"/>
        <end position="340"/>
    </location>
</feature>
<dbReference type="AlphaFoldDB" id="A0A8K0JPV7"/>
<feature type="compositionally biased region" description="Basic and acidic residues" evidence="1">
    <location>
        <begin position="259"/>
        <end position="269"/>
    </location>
</feature>
<feature type="compositionally biased region" description="Basic and acidic residues" evidence="1">
    <location>
        <begin position="231"/>
        <end position="241"/>
    </location>
</feature>
<dbReference type="OrthoDB" id="21678at2759"/>
<feature type="region of interest" description="Disordered" evidence="1">
    <location>
        <begin position="259"/>
        <end position="357"/>
    </location>
</feature>
<dbReference type="PANTHER" id="PTHR15117:SF24">
    <property type="entry name" value="SCA7 DOMAIN-CONTAINING PROTEIN"/>
    <property type="match status" value="1"/>
</dbReference>
<sequence length="514" mass="55456">MPLRLIPAPSGSSLPLSEFEFKVAPAASAGVSRITSSSRTPSMVTSNQPEFPETPVKRFPASLMSMFHARGMDNGEPGMGIFRCLECGSVVMEGLAKEHRDGCAALRTELEAMKKALSSTYGNKKGQRGGMKRTGSEITAVSPSPSAESPRKGPKRPRIDIAESVASNEDYAPGGSVDTGERMMLPSGKLETKKAFEKRMVEARRLVKEQEKLEREQGKVAASQNPKGLSQKKEYDPDRHCGVMKPDNTPCLRKLDCKQHSVQAKRDVSGRSMSFDDLNKLQKGETLPPPPTETPVNEQGQGPSAIPDAAAAAALVASTSAGPSAVPPVKPKKGRKKHAEARRLAAHGQEPQGPGALDHDALVQAIKTHTRYNAQIARNRMYGLLTAAPVEEVRPSRTAQPHKDDAENSQQPKSEQVDGNGMHHPGSQQPDPLPVMPDFGAQAGKGKAKPPGTTKGTMRFQTFAGGATSGYWHGDRRRMMAAENTMNEIFKQMRRHRTEAAAVAENPEPKAEMA</sequence>
<dbReference type="PROSITE" id="PS51505">
    <property type="entry name" value="SCA7"/>
    <property type="match status" value="1"/>
</dbReference>
<evidence type="ECO:0000313" key="4">
    <source>
        <dbReference type="Proteomes" id="UP000812966"/>
    </source>
</evidence>
<feature type="compositionally biased region" description="Low complexity" evidence="1">
    <location>
        <begin position="303"/>
        <end position="323"/>
    </location>
</feature>
<feature type="compositionally biased region" description="Polar residues" evidence="1">
    <location>
        <begin position="136"/>
        <end position="147"/>
    </location>
</feature>
<accession>A0A8K0JPV7</accession>
<dbReference type="InterPro" id="IPR013243">
    <property type="entry name" value="SCA7_dom"/>
</dbReference>
<feature type="compositionally biased region" description="Basic and acidic residues" evidence="1">
    <location>
        <begin position="392"/>
        <end position="406"/>
    </location>
</feature>